<dbReference type="AlphaFoldDB" id="A0A6I6DDC1"/>
<dbReference type="Proteomes" id="UP000426444">
    <property type="component" value="Chromosome"/>
</dbReference>
<dbReference type="EMBL" id="CP046457">
    <property type="protein sequence ID" value="QGT98822.1"/>
    <property type="molecule type" value="Genomic_DNA"/>
</dbReference>
<dbReference type="RefSeq" id="WP_156202778.1">
    <property type="nucleotide sequence ID" value="NZ_CP046457.1"/>
</dbReference>
<keyword evidence="1" id="KW-1133">Transmembrane helix</keyword>
<organism evidence="3 4">
    <name type="scientific">Candidatus Syntrophocurvum alkaliphilum</name>
    <dbReference type="NCBI Taxonomy" id="2293317"/>
    <lineage>
        <taxon>Bacteria</taxon>
        <taxon>Bacillati</taxon>
        <taxon>Bacillota</taxon>
        <taxon>Clostridia</taxon>
        <taxon>Eubacteriales</taxon>
        <taxon>Syntrophomonadaceae</taxon>
        <taxon>Candidatus Syntrophocurvum</taxon>
    </lineage>
</organism>
<name>A0A6I6DDC1_9FIRM</name>
<evidence type="ECO:0000259" key="2">
    <source>
        <dbReference type="Pfam" id="PF18998"/>
    </source>
</evidence>
<proteinExistence type="predicted"/>
<dbReference type="InterPro" id="IPR044060">
    <property type="entry name" value="Bacterial_rp_domain"/>
</dbReference>
<feature type="domain" description="Bacterial repeat" evidence="2">
    <location>
        <begin position="34"/>
        <end position="102"/>
    </location>
</feature>
<accession>A0A6I6DDC1</accession>
<evidence type="ECO:0000256" key="1">
    <source>
        <dbReference type="SAM" id="Phobius"/>
    </source>
</evidence>
<keyword evidence="1" id="KW-0812">Transmembrane</keyword>
<dbReference type="OrthoDB" id="3171482at2"/>
<sequence>MDFKPLKPIALICLIIFCVSVVILIGCNSDYEVKLKANPAGAGQVTGEGSYKAGETVEVIAEAKEGYVFKKWTENGEKISDDEKYQFTIDDNVNLIAEFSAVETGVKTRTKIVDNWTISETIIDENKLNPVVKKEGWYSNEGNYSIADIGDNYLAKYSYSTETVKFMKKDSLEVVDKMEQVLVRGLRSIEFLGEDHFLFKSRNNEKSYIYKINDEGISIVKELDLWKSGLTKIDEDERLSQMLSQEFIYITPKHSNVGEYLFIYADYYGMFQVEEPPRLNEPFLKVFKFENGELIKLANDLLEESLLTTDIIKYNDKKAILATGCEGFIQINLDDFSLEKLNIGGKYNLAKENRPFSGSEQYENHYIAHSFRGVSSEGAILVRTQIPLPKCHGWVKQLWAPTNDGSFTIVAQSDVYSKGQIGSNDDLLGEFFPHTLHDDRWVSMYRSQTDVEGFEGGGVFALLKLDNEKVLQDAQTSLDNELPEISQYLDMEVDLKHLLKNAGITNLPYFISWEANDGQKFSSNENPITLSGEEKFIFGRITENQIDITQVNGDINLIGVDEAKEQVYLQVKQDLYIVRL</sequence>
<reference evidence="4" key="1">
    <citation type="journal article" date="2019" name="Microbiology">
        <title>Complete Genome Sequence of an Uncultured Bacterium of the Candidate Phylum Bipolaricaulota.</title>
        <authorList>
            <person name="Kadnikov V.V."/>
            <person name="Mardanov A.V."/>
            <person name="Beletsky A.V."/>
            <person name="Frank Y.A."/>
            <person name="Karnachuk O.V."/>
            <person name="Ravin N.V."/>
        </authorList>
    </citation>
    <scope>NUCLEOTIDE SEQUENCE [LARGE SCALE GENOMIC DNA]</scope>
</reference>
<feature type="transmembrane region" description="Helical" evidence="1">
    <location>
        <begin position="9"/>
        <end position="26"/>
    </location>
</feature>
<dbReference type="KEGG" id="salq:SYNTR_0229"/>
<evidence type="ECO:0000313" key="3">
    <source>
        <dbReference type="EMBL" id="QGT98822.1"/>
    </source>
</evidence>
<dbReference type="PROSITE" id="PS51257">
    <property type="entry name" value="PROKAR_LIPOPROTEIN"/>
    <property type="match status" value="1"/>
</dbReference>
<dbReference type="Pfam" id="PF18998">
    <property type="entry name" value="Flg_new_2"/>
    <property type="match status" value="1"/>
</dbReference>
<keyword evidence="1" id="KW-0472">Membrane</keyword>
<keyword evidence="4" id="KW-1185">Reference proteome</keyword>
<evidence type="ECO:0000313" key="4">
    <source>
        <dbReference type="Proteomes" id="UP000426444"/>
    </source>
</evidence>
<protein>
    <recommendedName>
        <fullName evidence="2">Bacterial repeat domain-containing protein</fullName>
    </recommendedName>
</protein>
<gene>
    <name evidence="3" type="ORF">SYNTR_0229</name>
</gene>